<evidence type="ECO:0000313" key="2">
    <source>
        <dbReference type="EMBL" id="CAB9511327.1"/>
    </source>
</evidence>
<reference evidence="2" key="1">
    <citation type="submission" date="2020-06" db="EMBL/GenBank/DDBJ databases">
        <authorList>
            <consortium name="Plant Systems Biology data submission"/>
        </authorList>
    </citation>
    <scope>NUCLEOTIDE SEQUENCE</scope>
    <source>
        <strain evidence="2">D6</strain>
    </source>
</reference>
<evidence type="ECO:0000256" key="1">
    <source>
        <dbReference type="SAM" id="MobiDB-lite"/>
    </source>
</evidence>
<proteinExistence type="predicted"/>
<dbReference type="Proteomes" id="UP001153069">
    <property type="component" value="Unassembled WGS sequence"/>
</dbReference>
<gene>
    <name evidence="2" type="ORF">SEMRO_480_G151270.1</name>
</gene>
<keyword evidence="3" id="KW-1185">Reference proteome</keyword>
<sequence>MLTQTTSSTHMDDTSKSPAKTVSLTSKDDSSATSSESDIQEPHPPSDAMKGLSETAKKTLSTESSYGHPLSAEEAAKRVPPGEDGLQWHATLINGDPFDTNGKLKKGLHPRDFDLETKTIRPRRASLPVLAKPFFASLTRVQDEPNGTSARFIFHGILNGWPSLQAFEVMRIERKRGIMSMVGLSEWVPVWDANEEGTRGIDPTLPDELVFRVTLRAPSHSTTGWSQESPGFVFWYQPILHTNNPQQQPTLTYGTQMVQDMVDPNPICTKVHMLGHRYERSGNENAFNRQTYHSLVLLEWDHQKYCTVVEKGFLNGLAGWNGKCLHYDDMDEPETQMYKCFPPEMVAPWLTDIAEIRCSDVEATSLEEFKAYLVKYEQCNKRFFDIQHTFSSHSAARQVSKKDIAEYLVNYIRGDPSYVVLNHNCQTFTADLCNFLAADEENTAKPIRPFFQFFYKNRTDLFL</sequence>
<dbReference type="EMBL" id="CAICTM010000479">
    <property type="protein sequence ID" value="CAB9511327.1"/>
    <property type="molecule type" value="Genomic_DNA"/>
</dbReference>
<protein>
    <recommendedName>
        <fullName evidence="4">PPPDE domain-containing protein</fullName>
    </recommendedName>
</protein>
<feature type="region of interest" description="Disordered" evidence="1">
    <location>
        <begin position="1"/>
        <end position="93"/>
    </location>
</feature>
<name>A0A9N8DYY5_9STRA</name>
<evidence type="ECO:0008006" key="4">
    <source>
        <dbReference type="Google" id="ProtNLM"/>
    </source>
</evidence>
<organism evidence="2 3">
    <name type="scientific">Seminavis robusta</name>
    <dbReference type="NCBI Taxonomy" id="568900"/>
    <lineage>
        <taxon>Eukaryota</taxon>
        <taxon>Sar</taxon>
        <taxon>Stramenopiles</taxon>
        <taxon>Ochrophyta</taxon>
        <taxon>Bacillariophyta</taxon>
        <taxon>Bacillariophyceae</taxon>
        <taxon>Bacillariophycidae</taxon>
        <taxon>Naviculales</taxon>
        <taxon>Naviculaceae</taxon>
        <taxon>Seminavis</taxon>
    </lineage>
</organism>
<comment type="caution">
    <text evidence="2">The sequence shown here is derived from an EMBL/GenBank/DDBJ whole genome shotgun (WGS) entry which is preliminary data.</text>
</comment>
<dbReference type="AlphaFoldDB" id="A0A9N8DYY5"/>
<accession>A0A9N8DYY5</accession>
<dbReference type="OrthoDB" id="6050183at2759"/>
<evidence type="ECO:0000313" key="3">
    <source>
        <dbReference type="Proteomes" id="UP001153069"/>
    </source>
</evidence>